<protein>
    <submittedName>
        <fullName evidence="1">Uncharacterized protein</fullName>
    </submittedName>
</protein>
<gene>
    <name evidence="1" type="ORF">HaLaN_32279</name>
</gene>
<keyword evidence="2" id="KW-1185">Reference proteome</keyword>
<sequence length="145" mass="14798">TGTLTQNRMTVENLWTNCQLFAAAMFQPPADSTAVASRRILQQASARAASLSAAGPSLSPADLMGPSLAANSQALTRGSRGMAPGFDANQTGSGRSLHVMSYGAGRAGFADPHDAGAVPLASDVLGRMSLGRSSQGFDANGRMVT</sequence>
<feature type="non-terminal residue" evidence="1">
    <location>
        <position position="145"/>
    </location>
</feature>
<dbReference type="EMBL" id="BLLF01007488">
    <property type="protein sequence ID" value="GFH32974.1"/>
    <property type="molecule type" value="Genomic_DNA"/>
</dbReference>
<accession>A0A6A0ALZ7</accession>
<name>A0A6A0ALZ7_HAELA</name>
<dbReference type="AlphaFoldDB" id="A0A6A0ALZ7"/>
<comment type="caution">
    <text evidence="1">The sequence shown here is derived from an EMBL/GenBank/DDBJ whole genome shotgun (WGS) entry which is preliminary data.</text>
</comment>
<evidence type="ECO:0000313" key="1">
    <source>
        <dbReference type="EMBL" id="GFH32974.1"/>
    </source>
</evidence>
<evidence type="ECO:0000313" key="2">
    <source>
        <dbReference type="Proteomes" id="UP000485058"/>
    </source>
</evidence>
<dbReference type="Proteomes" id="UP000485058">
    <property type="component" value="Unassembled WGS sequence"/>
</dbReference>
<organism evidence="1 2">
    <name type="scientific">Haematococcus lacustris</name>
    <name type="common">Green alga</name>
    <name type="synonym">Haematococcus pluvialis</name>
    <dbReference type="NCBI Taxonomy" id="44745"/>
    <lineage>
        <taxon>Eukaryota</taxon>
        <taxon>Viridiplantae</taxon>
        <taxon>Chlorophyta</taxon>
        <taxon>core chlorophytes</taxon>
        <taxon>Chlorophyceae</taxon>
        <taxon>CS clade</taxon>
        <taxon>Chlamydomonadales</taxon>
        <taxon>Haematococcaceae</taxon>
        <taxon>Haematococcus</taxon>
    </lineage>
</organism>
<feature type="non-terminal residue" evidence="1">
    <location>
        <position position="1"/>
    </location>
</feature>
<reference evidence="1 2" key="1">
    <citation type="submission" date="2020-02" db="EMBL/GenBank/DDBJ databases">
        <title>Draft genome sequence of Haematococcus lacustris strain NIES-144.</title>
        <authorList>
            <person name="Morimoto D."/>
            <person name="Nakagawa S."/>
            <person name="Yoshida T."/>
            <person name="Sawayama S."/>
        </authorList>
    </citation>
    <scope>NUCLEOTIDE SEQUENCE [LARGE SCALE GENOMIC DNA]</scope>
    <source>
        <strain evidence="1 2">NIES-144</strain>
    </source>
</reference>
<proteinExistence type="predicted"/>